<evidence type="ECO:0000313" key="2">
    <source>
        <dbReference type="EMBL" id="CAB4121861.1"/>
    </source>
</evidence>
<organism evidence="2">
    <name type="scientific">uncultured Caudovirales phage</name>
    <dbReference type="NCBI Taxonomy" id="2100421"/>
    <lineage>
        <taxon>Viruses</taxon>
        <taxon>Duplodnaviria</taxon>
        <taxon>Heunggongvirae</taxon>
        <taxon>Uroviricota</taxon>
        <taxon>Caudoviricetes</taxon>
        <taxon>Peduoviridae</taxon>
        <taxon>Maltschvirus</taxon>
        <taxon>Maltschvirus maltsch</taxon>
    </lineage>
</organism>
<keyword evidence="1" id="KW-1133">Transmembrane helix</keyword>
<accession>A0A6J5KJQ1</accession>
<proteinExistence type="predicted"/>
<feature type="transmembrane region" description="Helical" evidence="1">
    <location>
        <begin position="6"/>
        <end position="26"/>
    </location>
</feature>
<sequence>MMKFLNSIYGSWVKIFTSAILTMIIAKGDIYAVTLKECISAGIISILPIIINYLNPNDTRYGK</sequence>
<keyword evidence="1" id="KW-0472">Membrane</keyword>
<dbReference type="EMBL" id="LR796158">
    <property type="protein sequence ID" value="CAB4121861.1"/>
    <property type="molecule type" value="Genomic_DNA"/>
</dbReference>
<protein>
    <recommendedName>
        <fullName evidence="3">Holin</fullName>
    </recommendedName>
</protein>
<evidence type="ECO:0008006" key="3">
    <source>
        <dbReference type="Google" id="ProtNLM"/>
    </source>
</evidence>
<gene>
    <name evidence="2" type="ORF">UFOVP19_16</name>
</gene>
<name>A0A6J5KJQ1_9CAUD</name>
<evidence type="ECO:0000256" key="1">
    <source>
        <dbReference type="SAM" id="Phobius"/>
    </source>
</evidence>
<keyword evidence="1" id="KW-0812">Transmembrane</keyword>
<feature type="transmembrane region" description="Helical" evidence="1">
    <location>
        <begin position="38"/>
        <end position="55"/>
    </location>
</feature>
<reference evidence="2" key="1">
    <citation type="submission" date="2020-04" db="EMBL/GenBank/DDBJ databases">
        <authorList>
            <person name="Chiriac C."/>
            <person name="Salcher M."/>
            <person name="Ghai R."/>
            <person name="Kavagutti S V."/>
        </authorList>
    </citation>
    <scope>NUCLEOTIDE SEQUENCE</scope>
</reference>